<dbReference type="InterPro" id="IPR014729">
    <property type="entry name" value="Rossmann-like_a/b/a_fold"/>
</dbReference>
<evidence type="ECO:0000256" key="8">
    <source>
        <dbReference type="ARBA" id="ARBA00023146"/>
    </source>
</evidence>
<dbReference type="SUPFAM" id="SSF52374">
    <property type="entry name" value="Nucleotidylyl transferase"/>
    <property type="match status" value="1"/>
</dbReference>
<dbReference type="Gene3D" id="3.40.50.620">
    <property type="entry name" value="HUPs"/>
    <property type="match status" value="1"/>
</dbReference>
<keyword evidence="12" id="KW-1185">Reference proteome</keyword>
<comment type="subcellular location">
    <subcellularLocation>
        <location evidence="1">Mitochondrion</location>
    </subcellularLocation>
</comment>
<dbReference type="PANTHER" id="PTHR43766:SF1">
    <property type="entry name" value="TRYPTOPHAN--TRNA LIGASE, MITOCHONDRIAL"/>
    <property type="match status" value="1"/>
</dbReference>
<evidence type="ECO:0000256" key="7">
    <source>
        <dbReference type="ARBA" id="ARBA00022917"/>
    </source>
</evidence>
<sequence length="348" mass="38526">MASQIIQTAVPRLFSGIQPTGALHLGNYLGAVQRWVQVVQTGHLAGQHFATPQDRLFSVVDLHALTLPQDPARLRRHILDMTASLLACGLDAERCILFQQSDVSAHAELAWLLSCFCNMPRLSRLTQFREKSAHLTEVPLGLFAYPVLQSADVLLYRTTHVPVGEDNLQNLHITAQITKSWHHRLGPFWPEPQPLVLAGPAARLKSLRQPTKKMSKSDVNPKSCIFLDDTPDQVLTKCRKAVTDSISEVSYDPENRPGVSNLVTIHGALTGLSPTDICQRVQGQDTGQYKLIVAQALNDHLQPIQERKAHLLQHPKHIQQVLDHGAAQAREIAAPNLLALKRILGLKS</sequence>
<dbReference type="Proteomes" id="UP000318571">
    <property type="component" value="Chromosome 8"/>
</dbReference>
<dbReference type="GO" id="GO:0005759">
    <property type="term" value="C:mitochondrial matrix"/>
    <property type="evidence" value="ECO:0007669"/>
    <property type="project" value="TreeGrafter"/>
</dbReference>
<dbReference type="InterPro" id="IPR002305">
    <property type="entry name" value="aa-tRNA-synth_Ic"/>
</dbReference>
<dbReference type="CDD" id="cd00806">
    <property type="entry name" value="TrpRS_core"/>
    <property type="match status" value="1"/>
</dbReference>
<dbReference type="EMBL" id="VCGU01000459">
    <property type="protein sequence ID" value="TRY61760.1"/>
    <property type="molecule type" value="Genomic_DNA"/>
</dbReference>
<dbReference type="InterPro" id="IPR001412">
    <property type="entry name" value="aa-tRNA-synth_I_CS"/>
</dbReference>
<name>A0A553N8M1_TIGCA</name>
<dbReference type="PRINTS" id="PR01039">
    <property type="entry name" value="TRNASYNTHTRP"/>
</dbReference>
<dbReference type="InterPro" id="IPR002306">
    <property type="entry name" value="Trp-tRNA-ligase"/>
</dbReference>
<dbReference type="NCBIfam" id="TIGR00233">
    <property type="entry name" value="trpS"/>
    <property type="match status" value="1"/>
</dbReference>
<dbReference type="PANTHER" id="PTHR43766">
    <property type="entry name" value="TRYPTOPHAN--TRNA LIGASE, MITOCHONDRIAL"/>
    <property type="match status" value="1"/>
</dbReference>
<dbReference type="Gene3D" id="1.10.240.10">
    <property type="entry name" value="Tyrosyl-Transfer RNA Synthetase"/>
    <property type="match status" value="1"/>
</dbReference>
<dbReference type="GO" id="GO:0070183">
    <property type="term" value="P:mitochondrial tryptophanyl-tRNA aminoacylation"/>
    <property type="evidence" value="ECO:0007669"/>
    <property type="project" value="TreeGrafter"/>
</dbReference>
<dbReference type="InterPro" id="IPR050203">
    <property type="entry name" value="Trp-tRNA_synthetase"/>
</dbReference>
<keyword evidence="7 10" id="KW-0648">Protein biosynthesis</keyword>
<dbReference type="EC" id="6.1.1.2" evidence="3"/>
<dbReference type="GO" id="GO:0004830">
    <property type="term" value="F:tryptophan-tRNA ligase activity"/>
    <property type="evidence" value="ECO:0007669"/>
    <property type="project" value="UniProtKB-EC"/>
</dbReference>
<evidence type="ECO:0000256" key="2">
    <source>
        <dbReference type="ARBA" id="ARBA00005594"/>
    </source>
</evidence>
<protein>
    <recommendedName>
        <fullName evidence="3">tryptophan--tRNA ligase</fullName>
        <ecNumber evidence="3">6.1.1.2</ecNumber>
    </recommendedName>
    <alternativeName>
        <fullName evidence="9">Tryptophanyl-tRNA synthetase</fullName>
    </alternativeName>
</protein>
<organism evidence="11 12">
    <name type="scientific">Tigriopus californicus</name>
    <name type="common">Marine copepod</name>
    <dbReference type="NCBI Taxonomy" id="6832"/>
    <lineage>
        <taxon>Eukaryota</taxon>
        <taxon>Metazoa</taxon>
        <taxon>Ecdysozoa</taxon>
        <taxon>Arthropoda</taxon>
        <taxon>Crustacea</taxon>
        <taxon>Multicrustacea</taxon>
        <taxon>Hexanauplia</taxon>
        <taxon>Copepoda</taxon>
        <taxon>Harpacticoida</taxon>
        <taxon>Harpacticidae</taxon>
        <taxon>Tigriopus</taxon>
    </lineage>
</organism>
<keyword evidence="5 10" id="KW-0547">Nucleotide-binding</keyword>
<comment type="caution">
    <text evidence="11">The sequence shown here is derived from an EMBL/GenBank/DDBJ whole genome shotgun (WGS) entry which is preliminary data.</text>
</comment>
<keyword evidence="6 10" id="KW-0067">ATP-binding</keyword>
<dbReference type="OrthoDB" id="15808at2759"/>
<evidence type="ECO:0000313" key="12">
    <source>
        <dbReference type="Proteomes" id="UP000318571"/>
    </source>
</evidence>
<evidence type="ECO:0000256" key="10">
    <source>
        <dbReference type="RuleBase" id="RU363036"/>
    </source>
</evidence>
<dbReference type="AlphaFoldDB" id="A0A553N8M1"/>
<dbReference type="Pfam" id="PF00579">
    <property type="entry name" value="tRNA-synt_1b"/>
    <property type="match status" value="1"/>
</dbReference>
<keyword evidence="8 10" id="KW-0030">Aminoacyl-tRNA synthetase</keyword>
<reference evidence="11 12" key="1">
    <citation type="journal article" date="2018" name="Nat. Ecol. Evol.">
        <title>Genomic signatures of mitonuclear coevolution across populations of Tigriopus californicus.</title>
        <authorList>
            <person name="Barreto F.S."/>
            <person name="Watson E.T."/>
            <person name="Lima T.G."/>
            <person name="Willett C.S."/>
            <person name="Edmands S."/>
            <person name="Li W."/>
            <person name="Burton R.S."/>
        </authorList>
    </citation>
    <scope>NUCLEOTIDE SEQUENCE [LARGE SCALE GENOMIC DNA]</scope>
    <source>
        <strain evidence="11 12">San Diego</strain>
    </source>
</reference>
<dbReference type="STRING" id="6832.A0A553N8M1"/>
<dbReference type="GO" id="GO:0005524">
    <property type="term" value="F:ATP binding"/>
    <property type="evidence" value="ECO:0007669"/>
    <property type="project" value="UniProtKB-KW"/>
</dbReference>
<dbReference type="PROSITE" id="PS00178">
    <property type="entry name" value="AA_TRNA_LIGASE_I"/>
    <property type="match status" value="1"/>
</dbReference>
<evidence type="ECO:0000256" key="3">
    <source>
        <dbReference type="ARBA" id="ARBA00013161"/>
    </source>
</evidence>
<evidence type="ECO:0000256" key="9">
    <source>
        <dbReference type="ARBA" id="ARBA00030268"/>
    </source>
</evidence>
<keyword evidence="4 10" id="KW-0436">Ligase</keyword>
<gene>
    <name evidence="11" type="ORF">TCAL_01803</name>
</gene>
<accession>A0A553N8M1</accession>
<comment type="similarity">
    <text evidence="2 10">Belongs to the class-I aminoacyl-tRNA synthetase family.</text>
</comment>
<evidence type="ECO:0000256" key="5">
    <source>
        <dbReference type="ARBA" id="ARBA00022741"/>
    </source>
</evidence>
<evidence type="ECO:0000256" key="1">
    <source>
        <dbReference type="ARBA" id="ARBA00004173"/>
    </source>
</evidence>
<evidence type="ECO:0000256" key="4">
    <source>
        <dbReference type="ARBA" id="ARBA00022598"/>
    </source>
</evidence>
<evidence type="ECO:0000313" key="11">
    <source>
        <dbReference type="EMBL" id="TRY61760.1"/>
    </source>
</evidence>
<dbReference type="OMA" id="GWGQFKP"/>
<dbReference type="FunFam" id="1.10.240.10:FF:000002">
    <property type="entry name" value="Tryptophan--tRNA ligase"/>
    <property type="match status" value="1"/>
</dbReference>
<evidence type="ECO:0000256" key="6">
    <source>
        <dbReference type="ARBA" id="ARBA00022840"/>
    </source>
</evidence>
<proteinExistence type="inferred from homology"/>